<comment type="similarity">
    <text evidence="1">Belongs to the ROK (NagC/XylR) family.</text>
</comment>
<dbReference type="Gene3D" id="1.10.10.10">
    <property type="entry name" value="Winged helix-like DNA-binding domain superfamily/Winged helix DNA-binding domain"/>
    <property type="match status" value="1"/>
</dbReference>
<accession>A0ABU8RFY3</accession>
<dbReference type="EMBL" id="JBBIAA010000001">
    <property type="protein sequence ID" value="MEJ5943974.1"/>
    <property type="molecule type" value="Genomic_DNA"/>
</dbReference>
<dbReference type="Pfam" id="PF12840">
    <property type="entry name" value="HTH_20"/>
    <property type="match status" value="1"/>
</dbReference>
<name>A0ABU8RFY3_9ACTN</name>
<evidence type="ECO:0000313" key="3">
    <source>
        <dbReference type="Proteomes" id="UP001387100"/>
    </source>
</evidence>
<dbReference type="Proteomes" id="UP001387100">
    <property type="component" value="Unassembled WGS sequence"/>
</dbReference>
<evidence type="ECO:0000313" key="2">
    <source>
        <dbReference type="EMBL" id="MEJ5943974.1"/>
    </source>
</evidence>
<dbReference type="InterPro" id="IPR000600">
    <property type="entry name" value="ROK"/>
</dbReference>
<dbReference type="InterPro" id="IPR036388">
    <property type="entry name" value="WH-like_DNA-bd_sf"/>
</dbReference>
<gene>
    <name evidence="2" type="ORF">WDZ17_01515</name>
</gene>
<dbReference type="CDD" id="cd00090">
    <property type="entry name" value="HTH_ARSR"/>
    <property type="match status" value="1"/>
</dbReference>
<dbReference type="SUPFAM" id="SSF53067">
    <property type="entry name" value="Actin-like ATPase domain"/>
    <property type="match status" value="1"/>
</dbReference>
<keyword evidence="3" id="KW-1185">Reference proteome</keyword>
<dbReference type="Pfam" id="PF00480">
    <property type="entry name" value="ROK"/>
    <property type="match status" value="1"/>
</dbReference>
<protein>
    <submittedName>
        <fullName evidence="2">ROK family transcriptional regulator</fullName>
    </submittedName>
</protein>
<dbReference type="InterPro" id="IPR011991">
    <property type="entry name" value="ArsR-like_HTH"/>
</dbReference>
<evidence type="ECO:0000256" key="1">
    <source>
        <dbReference type="ARBA" id="ARBA00006479"/>
    </source>
</evidence>
<reference evidence="2 3" key="1">
    <citation type="journal article" date="2017" name="Int. J. Syst. Evol. Microbiol.">
        <title>Pseudokineococcus basanitobsidens sp. nov., isolated from volcanic rock.</title>
        <authorList>
            <person name="Lee D.W."/>
            <person name="Park M.Y."/>
            <person name="Kim J.J."/>
            <person name="Kim B.S."/>
        </authorList>
    </citation>
    <scope>NUCLEOTIDE SEQUENCE [LARGE SCALE GENOMIC DNA]</scope>
    <source>
        <strain evidence="2 3">DSM 103726</strain>
    </source>
</reference>
<dbReference type="Gene3D" id="3.30.420.40">
    <property type="match status" value="2"/>
</dbReference>
<dbReference type="InterPro" id="IPR043129">
    <property type="entry name" value="ATPase_NBD"/>
</dbReference>
<proteinExistence type="inferred from homology"/>
<dbReference type="PANTHER" id="PTHR18964:SF173">
    <property type="entry name" value="GLUCOKINASE"/>
    <property type="match status" value="1"/>
</dbReference>
<dbReference type="InterPro" id="IPR036390">
    <property type="entry name" value="WH_DNA-bd_sf"/>
</dbReference>
<comment type="caution">
    <text evidence="2">The sequence shown here is derived from an EMBL/GenBank/DDBJ whole genome shotgun (WGS) entry which is preliminary data.</text>
</comment>
<organism evidence="2 3">
    <name type="scientific">Pseudokineococcus basanitobsidens</name>
    <dbReference type="NCBI Taxonomy" id="1926649"/>
    <lineage>
        <taxon>Bacteria</taxon>
        <taxon>Bacillati</taxon>
        <taxon>Actinomycetota</taxon>
        <taxon>Actinomycetes</taxon>
        <taxon>Kineosporiales</taxon>
        <taxon>Kineosporiaceae</taxon>
        <taxon>Pseudokineococcus</taxon>
    </lineage>
</organism>
<dbReference type="PANTHER" id="PTHR18964">
    <property type="entry name" value="ROK (REPRESSOR, ORF, KINASE) FAMILY"/>
    <property type="match status" value="1"/>
</dbReference>
<dbReference type="SUPFAM" id="SSF46785">
    <property type="entry name" value="Winged helix' DNA-binding domain"/>
    <property type="match status" value="1"/>
</dbReference>
<sequence length="414" mass="42024">MTASAPRTTARPQLAVDGAGRLLQLVRSASATTVSELAAAVGASRSTVRQRLDLLVEHGLVVLDGPRSSARGRPAAHASLAPGGAVVLVGQVGLSGSRLAVVDLAGEVLAHALVDGDAADGADAAVADVVAGLEGLLRTLGRGLSEVAGIGLGLPSPVELEDYADAPAGTDLSWGPTHQRLLREHFDAPVHLDRDVNLLALAEERRSWPDAEVLVCVKLGTLVDAAVVVRDVPLRGASGRAGHLGGVRGLAAEAGGAALVRRLAAEGLPVADVADVVDLARRGSGPASRAVRGAGAAVGRALAPSVALLDPQVVVVWGYLAEAEEHLLPGLREGLREALDDARSTDAPGCEVVTARLGALAGVRGAARLVLEHVLAPDVVDRFLVTGSWLAAAPVVAPPGRGEGLEAPARQEDR</sequence>
<dbReference type="RefSeq" id="WP_339573364.1">
    <property type="nucleotide sequence ID" value="NZ_JBBIAA010000001.1"/>
</dbReference>